<dbReference type="EMBL" id="JARJCM010000213">
    <property type="protein sequence ID" value="KAJ7022247.1"/>
    <property type="molecule type" value="Genomic_DNA"/>
</dbReference>
<feature type="compositionally biased region" description="Low complexity" evidence="1">
    <location>
        <begin position="75"/>
        <end position="95"/>
    </location>
</feature>
<name>A0AAD6S7X6_9AGAR</name>
<accession>A0AAD6S7X6</accession>
<evidence type="ECO:0000313" key="2">
    <source>
        <dbReference type="EMBL" id="KAJ7022247.1"/>
    </source>
</evidence>
<feature type="region of interest" description="Disordered" evidence="1">
    <location>
        <begin position="47"/>
        <end position="154"/>
    </location>
</feature>
<keyword evidence="3" id="KW-1185">Reference proteome</keyword>
<reference evidence="2" key="1">
    <citation type="submission" date="2023-03" db="EMBL/GenBank/DDBJ databases">
        <title>Massive genome expansion in bonnet fungi (Mycena s.s.) driven by repeated elements and novel gene families across ecological guilds.</title>
        <authorList>
            <consortium name="Lawrence Berkeley National Laboratory"/>
            <person name="Harder C.B."/>
            <person name="Miyauchi S."/>
            <person name="Viragh M."/>
            <person name="Kuo A."/>
            <person name="Thoen E."/>
            <person name="Andreopoulos B."/>
            <person name="Lu D."/>
            <person name="Skrede I."/>
            <person name="Drula E."/>
            <person name="Henrissat B."/>
            <person name="Morin E."/>
            <person name="Kohler A."/>
            <person name="Barry K."/>
            <person name="LaButti K."/>
            <person name="Morin E."/>
            <person name="Salamov A."/>
            <person name="Lipzen A."/>
            <person name="Mereny Z."/>
            <person name="Hegedus B."/>
            <person name="Baldrian P."/>
            <person name="Stursova M."/>
            <person name="Weitz H."/>
            <person name="Taylor A."/>
            <person name="Grigoriev I.V."/>
            <person name="Nagy L.G."/>
            <person name="Martin F."/>
            <person name="Kauserud H."/>
        </authorList>
    </citation>
    <scope>NUCLEOTIDE SEQUENCE</scope>
    <source>
        <strain evidence="2">CBHHK200</strain>
    </source>
</reference>
<gene>
    <name evidence="2" type="ORF">C8F04DRAFT_1194656</name>
</gene>
<dbReference type="Proteomes" id="UP001218188">
    <property type="component" value="Unassembled WGS sequence"/>
</dbReference>
<organism evidence="2 3">
    <name type="scientific">Mycena alexandri</name>
    <dbReference type="NCBI Taxonomy" id="1745969"/>
    <lineage>
        <taxon>Eukaryota</taxon>
        <taxon>Fungi</taxon>
        <taxon>Dikarya</taxon>
        <taxon>Basidiomycota</taxon>
        <taxon>Agaricomycotina</taxon>
        <taxon>Agaricomycetes</taxon>
        <taxon>Agaricomycetidae</taxon>
        <taxon>Agaricales</taxon>
        <taxon>Marasmiineae</taxon>
        <taxon>Mycenaceae</taxon>
        <taxon>Mycena</taxon>
    </lineage>
</organism>
<dbReference type="AlphaFoldDB" id="A0AAD6S7X6"/>
<sequence length="306" mass="31964">MRWWRCAWGQAAGRYGSGKGGRRWGGRVWGLGGGRCAASPVLGVLQGTHDSRGRGQRKAAASGALRQREGRETLGGKSSAGSAAGRARQRGAGAAKSGGGRHATAAGRAGGGHNRHSQASVAAGKGYRRQEAAQQEPGRRGSAAGGILGPGDAGARLQSNQATWRVALDADDAVEWVCAQVAGGTEEGAGAGQRNTPPPLKSASERINDAAECAKRPARQKRVKPSAGKIRLTKKGKRAVKRRKAVCGRHLTATGLLTSQGMMTSIVVEGSMHRDQYLDFLKHQVVIFLPSAHRTPVLSACSLWTM</sequence>
<evidence type="ECO:0000256" key="1">
    <source>
        <dbReference type="SAM" id="MobiDB-lite"/>
    </source>
</evidence>
<feature type="compositionally biased region" description="Gly residues" evidence="1">
    <location>
        <begin position="143"/>
        <end position="152"/>
    </location>
</feature>
<evidence type="ECO:0000313" key="3">
    <source>
        <dbReference type="Proteomes" id="UP001218188"/>
    </source>
</evidence>
<protein>
    <submittedName>
        <fullName evidence="2">Uncharacterized protein</fullName>
    </submittedName>
</protein>
<comment type="caution">
    <text evidence="2">The sequence shown here is derived from an EMBL/GenBank/DDBJ whole genome shotgun (WGS) entry which is preliminary data.</text>
</comment>
<proteinExistence type="predicted"/>